<gene>
    <name evidence="1" type="ORF">IAD32_04865</name>
</gene>
<dbReference type="GO" id="GO:0008253">
    <property type="term" value="F:5'-nucleotidase activity"/>
    <property type="evidence" value="ECO:0007669"/>
    <property type="project" value="InterPro"/>
</dbReference>
<dbReference type="SFLD" id="SFLDG01129">
    <property type="entry name" value="C1.5:_HAD__Beta-PGM__Phosphata"/>
    <property type="match status" value="1"/>
</dbReference>
<dbReference type="EMBL" id="DVFW01000025">
    <property type="protein sequence ID" value="HIQ80600.1"/>
    <property type="molecule type" value="Genomic_DNA"/>
</dbReference>
<protein>
    <submittedName>
        <fullName evidence="1">Noncanonical pyrimidine nucleotidase, YjjG family</fullName>
    </submittedName>
</protein>
<sequence>MGTVSVLYRERKAKFHTVLLDADQTLFDFNKSQRLSLKAALQKNGYPWNEEMNALYSKENLMVWKKFERGEITKERLKIERFENFFYKLGYKNADIAAVNADYIFHLSQCGFTIDGADTLCRALHGVCKLYIATNGIQSVQERRLEKSNIKPYIDGMFISDVLGCQKPAKEYFAFIFHALQIADKSGVIILGDSLTSDMQGGKNAGITTCLFDPEDTVRMPQPLCDFKITKLLDFLPIVFDA</sequence>
<dbReference type="Proteomes" id="UP000886787">
    <property type="component" value="Unassembled WGS sequence"/>
</dbReference>
<dbReference type="PANTHER" id="PTHR47478:SF1">
    <property type="entry name" value="PYRIMIDINE 5'-NUCLEOTIDASE YJJG"/>
    <property type="match status" value="1"/>
</dbReference>
<accession>A0A9D1CVM4</accession>
<name>A0A9D1CVM4_9FIRM</name>
<dbReference type="NCBIfam" id="TIGR01549">
    <property type="entry name" value="HAD-SF-IA-v1"/>
    <property type="match status" value="1"/>
</dbReference>
<evidence type="ECO:0000313" key="1">
    <source>
        <dbReference type="EMBL" id="HIQ80600.1"/>
    </source>
</evidence>
<dbReference type="SFLD" id="SFLDS00003">
    <property type="entry name" value="Haloacid_Dehalogenase"/>
    <property type="match status" value="1"/>
</dbReference>
<comment type="caution">
    <text evidence="1">The sequence shown here is derived from an EMBL/GenBank/DDBJ whole genome shotgun (WGS) entry which is preliminary data.</text>
</comment>
<dbReference type="PANTHER" id="PTHR47478">
    <property type="match status" value="1"/>
</dbReference>
<dbReference type="NCBIfam" id="TIGR02254">
    <property type="entry name" value="YjjG_YfnB"/>
    <property type="match status" value="1"/>
</dbReference>
<dbReference type="Gene3D" id="3.40.50.1000">
    <property type="entry name" value="HAD superfamily/HAD-like"/>
    <property type="match status" value="1"/>
</dbReference>
<dbReference type="InterPro" id="IPR023214">
    <property type="entry name" value="HAD_sf"/>
</dbReference>
<dbReference type="AlphaFoldDB" id="A0A9D1CVM4"/>
<dbReference type="SUPFAM" id="SSF56784">
    <property type="entry name" value="HAD-like"/>
    <property type="match status" value="1"/>
</dbReference>
<reference evidence="1" key="1">
    <citation type="submission" date="2020-10" db="EMBL/GenBank/DDBJ databases">
        <authorList>
            <person name="Gilroy R."/>
        </authorList>
    </citation>
    <scope>NUCLEOTIDE SEQUENCE</scope>
    <source>
        <strain evidence="1">ChiSjej1B19-3389</strain>
    </source>
</reference>
<dbReference type="InterPro" id="IPR036412">
    <property type="entry name" value="HAD-like_sf"/>
</dbReference>
<organism evidence="1 2">
    <name type="scientific">Candidatus Scatavimonas merdigallinarum</name>
    <dbReference type="NCBI Taxonomy" id="2840914"/>
    <lineage>
        <taxon>Bacteria</taxon>
        <taxon>Bacillati</taxon>
        <taxon>Bacillota</taxon>
        <taxon>Clostridia</taxon>
        <taxon>Eubacteriales</taxon>
        <taxon>Oscillospiraceae</taxon>
        <taxon>Oscillospiraceae incertae sedis</taxon>
        <taxon>Candidatus Scatavimonas</taxon>
    </lineage>
</organism>
<dbReference type="Pfam" id="PF00702">
    <property type="entry name" value="Hydrolase"/>
    <property type="match status" value="1"/>
</dbReference>
<dbReference type="InterPro" id="IPR023198">
    <property type="entry name" value="PGP-like_dom2"/>
</dbReference>
<dbReference type="InterPro" id="IPR011951">
    <property type="entry name" value="HAD-SF_hydro_IA_YjjG/PynA"/>
</dbReference>
<dbReference type="InterPro" id="IPR052550">
    <property type="entry name" value="Pyrimidine_5'-ntase_YjjG"/>
</dbReference>
<dbReference type="Gene3D" id="1.10.150.240">
    <property type="entry name" value="Putative phosphatase, domain 2"/>
    <property type="match status" value="1"/>
</dbReference>
<proteinExistence type="predicted"/>
<dbReference type="InterPro" id="IPR006439">
    <property type="entry name" value="HAD-SF_hydro_IA"/>
</dbReference>
<reference evidence="1" key="2">
    <citation type="journal article" date="2021" name="PeerJ">
        <title>Extensive microbial diversity within the chicken gut microbiome revealed by metagenomics and culture.</title>
        <authorList>
            <person name="Gilroy R."/>
            <person name="Ravi A."/>
            <person name="Getino M."/>
            <person name="Pursley I."/>
            <person name="Horton D.L."/>
            <person name="Alikhan N.F."/>
            <person name="Baker D."/>
            <person name="Gharbi K."/>
            <person name="Hall N."/>
            <person name="Watson M."/>
            <person name="Adriaenssens E.M."/>
            <person name="Foster-Nyarko E."/>
            <person name="Jarju S."/>
            <person name="Secka A."/>
            <person name="Antonio M."/>
            <person name="Oren A."/>
            <person name="Chaudhuri R.R."/>
            <person name="La Ragione R."/>
            <person name="Hildebrand F."/>
            <person name="Pallen M.J."/>
        </authorList>
    </citation>
    <scope>NUCLEOTIDE SEQUENCE</scope>
    <source>
        <strain evidence="1">ChiSjej1B19-3389</strain>
    </source>
</reference>
<evidence type="ECO:0000313" key="2">
    <source>
        <dbReference type="Proteomes" id="UP000886787"/>
    </source>
</evidence>